<dbReference type="Proteomes" id="UP000809431">
    <property type="component" value="Unassembled WGS sequence"/>
</dbReference>
<dbReference type="NCBIfam" id="TIGR02532">
    <property type="entry name" value="IV_pilin_GFxxxE"/>
    <property type="match status" value="1"/>
</dbReference>
<reference evidence="2 3" key="1">
    <citation type="submission" date="2021-01" db="EMBL/GenBank/DDBJ databases">
        <title>Draft Genome Sequence and Polyhydroxyalkanoate Biosynthetic Potential of Jeongeupia naejangsanensis Type Strain DSM 24253.</title>
        <authorList>
            <person name="Turrini P."/>
            <person name="Artuso I."/>
            <person name="Lugli G.A."/>
            <person name="Frangipani E."/>
            <person name="Ventura M."/>
            <person name="Visca P."/>
        </authorList>
    </citation>
    <scope>NUCLEOTIDE SEQUENCE [LARGE SCALE GENOMIC DNA]</scope>
    <source>
        <strain evidence="2 3">DSM 24253</strain>
    </source>
</reference>
<dbReference type="EMBL" id="JAESND010000001">
    <property type="protein sequence ID" value="MBM3114683.1"/>
    <property type="molecule type" value="Genomic_DNA"/>
</dbReference>
<dbReference type="InterPro" id="IPR012902">
    <property type="entry name" value="N_methyl_site"/>
</dbReference>
<dbReference type="RefSeq" id="WP_203536359.1">
    <property type="nucleotide sequence ID" value="NZ_JAESND010000001.1"/>
</dbReference>
<proteinExistence type="predicted"/>
<evidence type="ECO:0000256" key="1">
    <source>
        <dbReference type="SAM" id="Phobius"/>
    </source>
</evidence>
<evidence type="ECO:0000313" key="3">
    <source>
        <dbReference type="Proteomes" id="UP000809431"/>
    </source>
</evidence>
<keyword evidence="1" id="KW-1133">Transmembrane helix</keyword>
<keyword evidence="1" id="KW-0812">Transmembrane</keyword>
<keyword evidence="3" id="KW-1185">Reference proteome</keyword>
<comment type="caution">
    <text evidence="2">The sequence shown here is derived from an EMBL/GenBank/DDBJ whole genome shotgun (WGS) entry which is preliminary data.</text>
</comment>
<protein>
    <submittedName>
        <fullName evidence="2">Prepilin-type N-terminal cleavage/methylation domain-containing protein</fullName>
    </submittedName>
</protein>
<accession>A0ABS2BHX4</accession>
<dbReference type="Pfam" id="PF07963">
    <property type="entry name" value="N_methyl"/>
    <property type="match status" value="1"/>
</dbReference>
<sequence>MLMRQKGFSIPEIMVALVIGMVLILGATTYLMTNLRASRDIVAQAKLNQDMRVIMDLMTRDIRRAGYYGTATDTANFAQLFRTNTGNPAFDAATSDNNAACIVYRYDLDGNGALAANETYGFMFSGTDRTAYLRQASATGTNCSGSKGASGTVDWLALNDANQIEITRVQFCYVNPATPNDIPPASCNTFPTGTAIQAIAVILQARLTGKPDSTLTLLQRIQLRNLPTAS</sequence>
<keyword evidence="1" id="KW-0472">Membrane</keyword>
<feature type="transmembrane region" description="Helical" evidence="1">
    <location>
        <begin position="12"/>
        <end position="32"/>
    </location>
</feature>
<organism evidence="2 3">
    <name type="scientific">Jeongeupia naejangsanensis</name>
    <dbReference type="NCBI Taxonomy" id="613195"/>
    <lineage>
        <taxon>Bacteria</taxon>
        <taxon>Pseudomonadati</taxon>
        <taxon>Pseudomonadota</taxon>
        <taxon>Betaproteobacteria</taxon>
        <taxon>Neisseriales</taxon>
        <taxon>Chitinibacteraceae</taxon>
        <taxon>Jeongeupia</taxon>
    </lineage>
</organism>
<name>A0ABS2BHX4_9NEIS</name>
<gene>
    <name evidence="2" type="ORF">JMJ54_02470</name>
</gene>
<evidence type="ECO:0000313" key="2">
    <source>
        <dbReference type="EMBL" id="MBM3114683.1"/>
    </source>
</evidence>